<accession>A0A158R1T9</accession>
<evidence type="ECO:0000313" key="2">
    <source>
        <dbReference type="EMBL" id="VDL77997.1"/>
    </source>
</evidence>
<reference evidence="4" key="1">
    <citation type="submission" date="2016-04" db="UniProtKB">
        <authorList>
            <consortium name="WormBaseParasite"/>
        </authorList>
    </citation>
    <scope>IDENTIFICATION</scope>
</reference>
<evidence type="ECO:0000259" key="1">
    <source>
        <dbReference type="PROSITE" id="PS50822"/>
    </source>
</evidence>
<dbReference type="InterPro" id="IPR003165">
    <property type="entry name" value="Piwi"/>
</dbReference>
<dbReference type="STRING" id="27835.A0A158R1T9"/>
<protein>
    <submittedName>
        <fullName evidence="4">Piwi domain-containing protein</fullName>
    </submittedName>
</protein>
<gene>
    <name evidence="2" type="ORF">NBR_LOCUS14408</name>
</gene>
<proteinExistence type="predicted"/>
<dbReference type="InterPro" id="IPR036397">
    <property type="entry name" value="RNaseH_sf"/>
</dbReference>
<evidence type="ECO:0000313" key="4">
    <source>
        <dbReference type="WBParaSite" id="NBR_0001440701-mRNA-1"/>
    </source>
</evidence>
<dbReference type="WBParaSite" id="NBR_0001440701-mRNA-1">
    <property type="protein sequence ID" value="NBR_0001440701-mRNA-1"/>
    <property type="gene ID" value="NBR_0001440701"/>
</dbReference>
<dbReference type="Proteomes" id="UP000271162">
    <property type="component" value="Unassembled WGS sequence"/>
</dbReference>
<dbReference type="PANTHER" id="PTHR22891">
    <property type="entry name" value="EUKARYOTIC TRANSLATION INITIATION FACTOR 2C"/>
    <property type="match status" value="1"/>
</dbReference>
<reference evidence="2 3" key="2">
    <citation type="submission" date="2018-11" db="EMBL/GenBank/DDBJ databases">
        <authorList>
            <consortium name="Pathogen Informatics"/>
        </authorList>
    </citation>
    <scope>NUCLEOTIDE SEQUENCE [LARGE SCALE GENOMIC DNA]</scope>
</reference>
<sequence length="687" mass="78621">MVNVTVKEACAFYFDIASDDPEAKSRSTALASYLFTQRWKTPSYCSEYIKDFYISSGSIYPIRSDPDRQITVAPGISAWLGAFSALRELQDRNYALNVGLVNRLFYDLELDVLTFYYAVLHEGIKETAENVRKYIQQCGMSRDQMDLMCRRLKDVRLKTTMAIDKRNNLYSFVERHGVFDGLYLQLADKPQRYVGMMSDSMRSNYIKSVCRVPNVHKALTDKLVSMLGFSSDPRIASGFLTTEAPTGQIMFAVITMEGVNVKEPQRRIFVDDLLKKCRKRGLDVAEDLIWIDAIVELSEKDLDYHVAEVMKIFEQRKKASATINKLLILVFNNKSMFIESLQTSQCSSYGLIKSICDNKYGIPSQVVDLTTLLKAVRSEDKTLFYNIALKVNAKLGGVNQAVIFDDESGSAEVSAKDAVMYVGIDVTHPTQGSGLTDISIASIVANIDLAATKYRCQIMAQMKARETVERFQTQFGQLMIAFHKHSSVWPRHVVIFRDGVSDSEMFTTAFEELECIRKSWKGLTFDDDELEPTYTYIVIQKRHLTRFYYPTEKNGEQTYDNLPSGTVVDKVISSPRVFDFFLASQIGTLGTTRPAHYTVVYDEWSQSPDKIYEMCYRLCFLYARCRRPVSLPCPVYYAHRVCEKAKEVYKLLHSAHRFDDCREEQERKARIEECLSVPDEYPGMHFV</sequence>
<organism evidence="4">
    <name type="scientific">Nippostrongylus brasiliensis</name>
    <name type="common">Rat hookworm</name>
    <dbReference type="NCBI Taxonomy" id="27835"/>
    <lineage>
        <taxon>Eukaryota</taxon>
        <taxon>Metazoa</taxon>
        <taxon>Ecdysozoa</taxon>
        <taxon>Nematoda</taxon>
        <taxon>Chromadorea</taxon>
        <taxon>Rhabditida</taxon>
        <taxon>Rhabditina</taxon>
        <taxon>Rhabditomorpha</taxon>
        <taxon>Strongyloidea</taxon>
        <taxon>Heligmosomidae</taxon>
        <taxon>Nippostrongylus</taxon>
    </lineage>
</organism>
<dbReference type="PROSITE" id="PS50822">
    <property type="entry name" value="PIWI"/>
    <property type="match status" value="1"/>
</dbReference>
<name>A0A158R1T9_NIPBR</name>
<feature type="domain" description="Piwi" evidence="1">
    <location>
        <begin position="326"/>
        <end position="650"/>
    </location>
</feature>
<dbReference type="Gene3D" id="3.40.50.2300">
    <property type="match status" value="1"/>
</dbReference>
<dbReference type="SMART" id="SM00950">
    <property type="entry name" value="Piwi"/>
    <property type="match status" value="1"/>
</dbReference>
<dbReference type="GO" id="GO:0003676">
    <property type="term" value="F:nucleic acid binding"/>
    <property type="evidence" value="ECO:0007669"/>
    <property type="project" value="InterPro"/>
</dbReference>
<dbReference type="OMA" id="VMTQKVR"/>
<evidence type="ECO:0000313" key="3">
    <source>
        <dbReference type="Proteomes" id="UP000271162"/>
    </source>
</evidence>
<keyword evidence="3" id="KW-1185">Reference proteome</keyword>
<dbReference type="InterPro" id="IPR012337">
    <property type="entry name" value="RNaseH-like_sf"/>
</dbReference>
<dbReference type="AlphaFoldDB" id="A0A158R1T9"/>
<dbReference type="Gene3D" id="3.30.420.10">
    <property type="entry name" value="Ribonuclease H-like superfamily/Ribonuclease H"/>
    <property type="match status" value="1"/>
</dbReference>
<dbReference type="Pfam" id="PF02171">
    <property type="entry name" value="Piwi"/>
    <property type="match status" value="1"/>
</dbReference>
<dbReference type="EMBL" id="UYSL01021352">
    <property type="protein sequence ID" value="VDL77997.1"/>
    <property type="molecule type" value="Genomic_DNA"/>
</dbReference>
<dbReference type="SUPFAM" id="SSF53098">
    <property type="entry name" value="Ribonuclease H-like"/>
    <property type="match status" value="1"/>
</dbReference>